<proteinExistence type="predicted"/>
<name>A0A518JV29_9BACT</name>
<dbReference type="KEGG" id="rcf:Poly24_31210"/>
<dbReference type="Pfam" id="PF14509">
    <property type="entry name" value="GH97_C"/>
    <property type="match status" value="1"/>
</dbReference>
<sequence>MEVCVWQSLRRRNGAGACCFADARLVVVLPMHPVYYELRFYLSHKSWGCCAGIAQIKNLPAGACPSKGTASITPCERPTELYKTYSFMPLELRNQRMTSKLEQLLLLMLCLLSWSLATKTVSAAEVLVQSPSKNHSIRFNLIDGVPHYSVSYQDTVILADSRLSLDIDGDPRAKQFMVAGKRSASHRGNWVPVVGSKASYPDAYDEQVVELREASGMKRRLDLTFRAYDEGVAFRYTLPEQAGLADFTIKSENSEFQFTDDHNVYWDDYPQAKYSKVRLSEMGDRGIRPLLVECGAQFVAIAEAGSLEHYAPMMLNRSGENRLVTRFRRGTVSGTSPMSTPWRVVMVADTPGTLVENHYLLQNLSPPSVLGDTSWIRPGKVWRSSLTTAGAKAIIDYAAANNYQYVHYDAGWYGPERDPKSNPLTVIDGIDMAEVIRYGEEHGIGLICYINKIAMSGYDLDKTFQTYKEWGIRGVKMGFVDWQSQADMEFLYSAIQKAGENQLVVDIHDNFRLTGIERTYPHLLTVEGILGNEEHAEKGNPPQNVLTTSFARMIAGAGDYTPCYLNGRVVSRSFQLALGVVFYSPLQYLHWYDQANQYAGKSFPELEFWKEMPTTWDDSKVLHGAIGSYMTVARKSGDRWFVGTIVNEARSLDIPLDFLGPGTYTAKIYAEDPKDKKLVRIESREVTSSDTLTATMSAGSGQAIWISANPID</sequence>
<dbReference type="InterPro" id="IPR014718">
    <property type="entry name" value="GH-type_carb-bd"/>
</dbReference>
<dbReference type="InterPro" id="IPR052720">
    <property type="entry name" value="Glycosyl_hydrolase_97"/>
</dbReference>
<dbReference type="Gene3D" id="3.20.20.70">
    <property type="entry name" value="Aldolase class I"/>
    <property type="match status" value="1"/>
</dbReference>
<keyword evidence="4" id="KW-0378">Hydrolase</keyword>
<evidence type="ECO:0000259" key="3">
    <source>
        <dbReference type="Pfam" id="PF14509"/>
    </source>
</evidence>
<dbReference type="Gene3D" id="2.70.98.10">
    <property type="match status" value="1"/>
</dbReference>
<evidence type="ECO:0000313" key="4">
    <source>
        <dbReference type="EMBL" id="QDV69405.1"/>
    </source>
</evidence>
<keyword evidence="5" id="KW-1185">Reference proteome</keyword>
<dbReference type="EC" id="3.2.1.22" evidence="4"/>
<dbReference type="Pfam" id="PF14508">
    <property type="entry name" value="GH97_N"/>
    <property type="match status" value="1"/>
</dbReference>
<keyword evidence="4" id="KW-0326">Glycosidase</keyword>
<dbReference type="Proteomes" id="UP000315082">
    <property type="component" value="Chromosome"/>
</dbReference>
<reference evidence="4 5" key="1">
    <citation type="submission" date="2019-02" db="EMBL/GenBank/DDBJ databases">
        <title>Deep-cultivation of Planctomycetes and their phenomic and genomic characterization uncovers novel biology.</title>
        <authorList>
            <person name="Wiegand S."/>
            <person name="Jogler M."/>
            <person name="Boedeker C."/>
            <person name="Pinto D."/>
            <person name="Vollmers J."/>
            <person name="Rivas-Marin E."/>
            <person name="Kohn T."/>
            <person name="Peeters S.H."/>
            <person name="Heuer A."/>
            <person name="Rast P."/>
            <person name="Oberbeckmann S."/>
            <person name="Bunk B."/>
            <person name="Jeske O."/>
            <person name="Meyerdierks A."/>
            <person name="Storesund J.E."/>
            <person name="Kallscheuer N."/>
            <person name="Luecker S."/>
            <person name="Lage O.M."/>
            <person name="Pohl T."/>
            <person name="Merkel B.J."/>
            <person name="Hornburger P."/>
            <person name="Mueller R.-W."/>
            <person name="Bruemmer F."/>
            <person name="Labrenz M."/>
            <person name="Spormann A.M."/>
            <person name="Op den Camp H."/>
            <person name="Overmann J."/>
            <person name="Amann R."/>
            <person name="Jetten M.S.M."/>
            <person name="Mascher T."/>
            <person name="Medema M.H."/>
            <person name="Devos D.P."/>
            <person name="Kaster A.-K."/>
            <person name="Ovreas L."/>
            <person name="Rohde M."/>
            <person name="Galperin M.Y."/>
            <person name="Jogler C."/>
        </authorList>
    </citation>
    <scope>NUCLEOTIDE SEQUENCE [LARGE SCALE GENOMIC DNA]</scope>
    <source>
        <strain evidence="4 5">Poly24</strain>
    </source>
</reference>
<dbReference type="Pfam" id="PF10566">
    <property type="entry name" value="Glyco_hydro_97"/>
    <property type="match status" value="1"/>
</dbReference>
<dbReference type="GO" id="GO:0030246">
    <property type="term" value="F:carbohydrate binding"/>
    <property type="evidence" value="ECO:0007669"/>
    <property type="project" value="InterPro"/>
</dbReference>
<gene>
    <name evidence="4" type="ORF">Poly24_31210</name>
</gene>
<dbReference type="PANTHER" id="PTHR35803:SF3">
    <property type="entry name" value="ALPHA-GLUCOSIDASE"/>
    <property type="match status" value="1"/>
</dbReference>
<feature type="domain" description="Glycosyl-hydrolase 97 C-terminal oligomerisation" evidence="3">
    <location>
        <begin position="615"/>
        <end position="706"/>
    </location>
</feature>
<dbReference type="PANTHER" id="PTHR35803">
    <property type="entry name" value="GLUCAN 1,4-ALPHA-GLUCOSIDASE SUSB-RELATED"/>
    <property type="match status" value="1"/>
</dbReference>
<dbReference type="InterPro" id="IPR029483">
    <property type="entry name" value="GH97_C"/>
</dbReference>
<dbReference type="InterPro" id="IPR029486">
    <property type="entry name" value="GH97_N"/>
</dbReference>
<feature type="domain" description="Glycosyl-hydrolase 97 N-terminal" evidence="2">
    <location>
        <begin position="128"/>
        <end position="367"/>
    </location>
</feature>
<evidence type="ECO:0000259" key="2">
    <source>
        <dbReference type="Pfam" id="PF14508"/>
    </source>
</evidence>
<dbReference type="EMBL" id="CP036348">
    <property type="protein sequence ID" value="QDV69405.1"/>
    <property type="molecule type" value="Genomic_DNA"/>
</dbReference>
<protein>
    <submittedName>
        <fullName evidence="4">Retaining alpha-galactosidase</fullName>
        <ecNumber evidence="4">3.2.1.22</ecNumber>
    </submittedName>
</protein>
<evidence type="ECO:0000313" key="5">
    <source>
        <dbReference type="Proteomes" id="UP000315082"/>
    </source>
</evidence>
<dbReference type="InterPro" id="IPR017853">
    <property type="entry name" value="GH"/>
</dbReference>
<dbReference type="InterPro" id="IPR013785">
    <property type="entry name" value="Aldolase_TIM"/>
</dbReference>
<dbReference type="GO" id="GO:0004557">
    <property type="term" value="F:alpha-galactosidase activity"/>
    <property type="evidence" value="ECO:0007669"/>
    <property type="project" value="UniProtKB-EC"/>
</dbReference>
<organism evidence="4 5">
    <name type="scientific">Rosistilla carotiformis</name>
    <dbReference type="NCBI Taxonomy" id="2528017"/>
    <lineage>
        <taxon>Bacteria</taxon>
        <taxon>Pseudomonadati</taxon>
        <taxon>Planctomycetota</taxon>
        <taxon>Planctomycetia</taxon>
        <taxon>Pirellulales</taxon>
        <taxon>Pirellulaceae</taxon>
        <taxon>Rosistilla</taxon>
    </lineage>
</organism>
<feature type="domain" description="Glycosyl-hydrolase 97 catalytic" evidence="1">
    <location>
        <begin position="383"/>
        <end position="529"/>
    </location>
</feature>
<dbReference type="AlphaFoldDB" id="A0A518JV29"/>
<dbReference type="InterPro" id="IPR019563">
    <property type="entry name" value="GH97_catalytic"/>
</dbReference>
<accession>A0A518JV29</accession>
<dbReference type="SUPFAM" id="SSF51445">
    <property type="entry name" value="(Trans)glycosidases"/>
    <property type="match status" value="1"/>
</dbReference>
<evidence type="ECO:0000259" key="1">
    <source>
        <dbReference type="Pfam" id="PF10566"/>
    </source>
</evidence>